<sequence>MSPPPRNSLPYVSFNQLRSFHAVALAGSVTGAAALLHVSQPTVTVQLRQLEAHYSVDLVRRTPRGVRLSELGEALYELTQRLFALEGEAVELLNSAGGTLRGRLRVGGVAPHFVMRLLSAFSQAHPAVDLSLRLDNSTSVIRSLVAQEIDVGVVGQTALDTRLYALPYSKQDIVLFCRDDHPWASREGVELAELTGQPLVMREQGSTCRLTLERALQEREVTPHIALEVVREGVRDAVVAGFGVGVTTESEFVPDQRTRMLRILDADLFTEAFTVCLRHRRNLSVTRAFMKTAEECFERQ</sequence>
<dbReference type="AlphaFoldDB" id="A0A1E7JZK4"/>
<feature type="domain" description="HTH lysR-type" evidence="5">
    <location>
        <begin position="12"/>
        <end position="69"/>
    </location>
</feature>
<dbReference type="PRINTS" id="PR00039">
    <property type="entry name" value="HTHLYSR"/>
</dbReference>
<evidence type="ECO:0000313" key="7">
    <source>
        <dbReference type="Proteomes" id="UP000176101"/>
    </source>
</evidence>
<name>A0A1E7JZK4_9ACTN</name>
<keyword evidence="3" id="KW-0238">DNA-binding</keyword>
<gene>
    <name evidence="6" type="ORF">AN216_17605</name>
</gene>
<dbReference type="GO" id="GO:0003700">
    <property type="term" value="F:DNA-binding transcription factor activity"/>
    <property type="evidence" value="ECO:0007669"/>
    <property type="project" value="InterPro"/>
</dbReference>
<organism evidence="6 7">
    <name type="scientific">Streptomyces oceani</name>
    <dbReference type="NCBI Taxonomy" id="1075402"/>
    <lineage>
        <taxon>Bacteria</taxon>
        <taxon>Bacillati</taxon>
        <taxon>Actinomycetota</taxon>
        <taxon>Actinomycetes</taxon>
        <taxon>Kitasatosporales</taxon>
        <taxon>Streptomycetaceae</taxon>
        <taxon>Streptomyces</taxon>
    </lineage>
</organism>
<keyword evidence="2" id="KW-0805">Transcription regulation</keyword>
<evidence type="ECO:0000313" key="6">
    <source>
        <dbReference type="EMBL" id="OEU97101.1"/>
    </source>
</evidence>
<dbReference type="Proteomes" id="UP000176101">
    <property type="component" value="Unassembled WGS sequence"/>
</dbReference>
<dbReference type="GO" id="GO:0000976">
    <property type="term" value="F:transcription cis-regulatory region binding"/>
    <property type="evidence" value="ECO:0007669"/>
    <property type="project" value="TreeGrafter"/>
</dbReference>
<dbReference type="InterPro" id="IPR005119">
    <property type="entry name" value="LysR_subst-bd"/>
</dbReference>
<dbReference type="Gene3D" id="1.10.10.10">
    <property type="entry name" value="Winged helix-like DNA-binding domain superfamily/Winged helix DNA-binding domain"/>
    <property type="match status" value="1"/>
</dbReference>
<protein>
    <recommendedName>
        <fullName evidence="5">HTH lysR-type domain-containing protein</fullName>
    </recommendedName>
</protein>
<proteinExistence type="inferred from homology"/>
<accession>A0A1E7JZK4</accession>
<dbReference type="Pfam" id="PF03466">
    <property type="entry name" value="LysR_substrate"/>
    <property type="match status" value="1"/>
</dbReference>
<dbReference type="InterPro" id="IPR036388">
    <property type="entry name" value="WH-like_DNA-bd_sf"/>
</dbReference>
<dbReference type="STRING" id="1075402.AN216_17605"/>
<evidence type="ECO:0000256" key="1">
    <source>
        <dbReference type="ARBA" id="ARBA00009437"/>
    </source>
</evidence>
<dbReference type="PROSITE" id="PS50931">
    <property type="entry name" value="HTH_LYSR"/>
    <property type="match status" value="1"/>
</dbReference>
<evidence type="ECO:0000256" key="4">
    <source>
        <dbReference type="ARBA" id="ARBA00023163"/>
    </source>
</evidence>
<dbReference type="InterPro" id="IPR000847">
    <property type="entry name" value="LysR_HTH_N"/>
</dbReference>
<evidence type="ECO:0000256" key="3">
    <source>
        <dbReference type="ARBA" id="ARBA00023125"/>
    </source>
</evidence>
<dbReference type="PANTHER" id="PTHR30126">
    <property type="entry name" value="HTH-TYPE TRANSCRIPTIONAL REGULATOR"/>
    <property type="match status" value="1"/>
</dbReference>
<dbReference type="CDD" id="cd05466">
    <property type="entry name" value="PBP2_LTTR_substrate"/>
    <property type="match status" value="1"/>
</dbReference>
<dbReference type="Pfam" id="PF00126">
    <property type="entry name" value="HTH_1"/>
    <property type="match status" value="1"/>
</dbReference>
<dbReference type="PANTHER" id="PTHR30126:SF94">
    <property type="entry name" value="LYSR FAMILY TRANSCRIPTIONAL REGULATOR"/>
    <property type="match status" value="1"/>
</dbReference>
<keyword evidence="4" id="KW-0804">Transcription</keyword>
<evidence type="ECO:0000259" key="5">
    <source>
        <dbReference type="PROSITE" id="PS50931"/>
    </source>
</evidence>
<dbReference type="Gene3D" id="3.40.190.290">
    <property type="match status" value="1"/>
</dbReference>
<dbReference type="EMBL" id="LJGU01000132">
    <property type="protein sequence ID" value="OEU97101.1"/>
    <property type="molecule type" value="Genomic_DNA"/>
</dbReference>
<dbReference type="SUPFAM" id="SSF46785">
    <property type="entry name" value="Winged helix' DNA-binding domain"/>
    <property type="match status" value="1"/>
</dbReference>
<dbReference type="PATRIC" id="fig|1075402.3.peg.2505"/>
<evidence type="ECO:0000256" key="2">
    <source>
        <dbReference type="ARBA" id="ARBA00023015"/>
    </source>
</evidence>
<dbReference type="InterPro" id="IPR036390">
    <property type="entry name" value="WH_DNA-bd_sf"/>
</dbReference>
<dbReference type="SUPFAM" id="SSF53850">
    <property type="entry name" value="Periplasmic binding protein-like II"/>
    <property type="match status" value="1"/>
</dbReference>
<reference evidence="6 7" key="1">
    <citation type="journal article" date="2016" name="Front. Microbiol.">
        <title>Comparative Genomics Analysis of Streptomyces Species Reveals Their Adaptation to the Marine Environment and Their Diversity at the Genomic Level.</title>
        <authorList>
            <person name="Tian X."/>
            <person name="Zhang Z."/>
            <person name="Yang T."/>
            <person name="Chen M."/>
            <person name="Li J."/>
            <person name="Chen F."/>
            <person name="Yang J."/>
            <person name="Li W."/>
            <person name="Zhang B."/>
            <person name="Zhang Z."/>
            <person name="Wu J."/>
            <person name="Zhang C."/>
            <person name="Long L."/>
            <person name="Xiao J."/>
        </authorList>
    </citation>
    <scope>NUCLEOTIDE SEQUENCE [LARGE SCALE GENOMIC DNA]</scope>
    <source>
        <strain evidence="6 7">SCSIO 02100</strain>
    </source>
</reference>
<comment type="similarity">
    <text evidence="1">Belongs to the LysR transcriptional regulatory family.</text>
</comment>
<comment type="caution">
    <text evidence="6">The sequence shown here is derived from an EMBL/GenBank/DDBJ whole genome shotgun (WGS) entry which is preliminary data.</text>
</comment>
<keyword evidence="7" id="KW-1185">Reference proteome</keyword>